<sequence length="206" mass="21840">MKAKSAPLLSASRISLAKRATLSRLRHTRSAARALPRGRSASARSASVTQRAIAAMCSRRSAARSSRVCAERYRDATSPPANSKSRKASPEHSSSAGKRRSGAAPRSCAIHTATSSGRSPSTTRAATRSASSIYLLRVIYIFHDDVHEVVERVGGGDSVQERAVPDELEHRGGHVGAARDRGRVPHCLGGLPHGGADERLHGGPRL</sequence>
<organismHost>
    <name type="scientific">Capra hircus</name>
    <name type="common">Goat</name>
    <dbReference type="NCBI Taxonomy" id="9925"/>
</organismHost>
<dbReference type="EMBL" id="HM133903">
    <property type="protein sequence ID" value="ADY76752.1"/>
    <property type="molecule type" value="Genomic_DNA"/>
</dbReference>
<organismHost>
    <name type="scientific">Ovis aries</name>
    <name type="common">Sheep</name>
    <dbReference type="NCBI Taxonomy" id="9940"/>
</organismHost>
<accession>F1AX56</accession>
<feature type="region of interest" description="Disordered" evidence="1">
    <location>
        <begin position="168"/>
        <end position="206"/>
    </location>
</feature>
<reference evidence="2 3" key="1">
    <citation type="submission" date="2010-04" db="EMBL/GenBank/DDBJ databases">
        <title>Novel immune-modulators identified by a rapid, functional screen of the Parapox virus genome.</title>
        <authorList>
            <person name="McGuire M.J."/>
            <person name="Sykes K.F."/>
            <person name="Johnston S.A."/>
        </authorList>
    </citation>
    <scope>NUCLEOTIDE SEQUENCE [LARGE SCALE GENOMIC DNA]</scope>
    <source>
        <strain evidence="2">D1701</strain>
    </source>
</reference>
<name>F1AX56_ORFV</name>
<feature type="region of interest" description="Disordered" evidence="1">
    <location>
        <begin position="25"/>
        <end position="48"/>
    </location>
</feature>
<feature type="compositionally biased region" description="Basic and acidic residues" evidence="1">
    <location>
        <begin position="195"/>
        <end position="206"/>
    </location>
</feature>
<evidence type="ECO:0000256" key="1">
    <source>
        <dbReference type="SAM" id="MobiDB-lite"/>
    </source>
</evidence>
<dbReference type="Proteomes" id="UP000103309">
    <property type="component" value="Segment"/>
</dbReference>
<feature type="compositionally biased region" description="Low complexity" evidence="1">
    <location>
        <begin position="31"/>
        <end position="48"/>
    </location>
</feature>
<feature type="compositionally biased region" description="Low complexity" evidence="1">
    <location>
        <begin position="102"/>
        <end position="127"/>
    </location>
</feature>
<organism evidence="2 3">
    <name type="scientific">Orf virus</name>
    <name type="common">ORFV</name>
    <dbReference type="NCBI Taxonomy" id="10258"/>
    <lineage>
        <taxon>Viruses</taxon>
        <taxon>Varidnaviria</taxon>
        <taxon>Bamfordvirae</taxon>
        <taxon>Nucleocytoviricota</taxon>
        <taxon>Pokkesviricetes</taxon>
        <taxon>Chitovirales</taxon>
        <taxon>Poxviridae</taxon>
        <taxon>Chordopoxvirinae</taxon>
        <taxon>Parapoxvirus</taxon>
        <taxon>Parapoxvirus orf</taxon>
    </lineage>
</organism>
<protein>
    <submittedName>
        <fullName evidence="2">PP79</fullName>
    </submittedName>
</protein>
<proteinExistence type="predicted"/>
<evidence type="ECO:0000313" key="2">
    <source>
        <dbReference type="EMBL" id="ADY76752.1"/>
    </source>
</evidence>
<feature type="compositionally biased region" description="Basic and acidic residues" evidence="1">
    <location>
        <begin position="168"/>
        <end position="183"/>
    </location>
</feature>
<organismHost>
    <name type="scientific">Homo sapiens</name>
    <name type="common">Human</name>
    <dbReference type="NCBI Taxonomy" id="9606"/>
</organismHost>
<feature type="region of interest" description="Disordered" evidence="1">
    <location>
        <begin position="68"/>
        <end position="127"/>
    </location>
</feature>
<evidence type="ECO:0000313" key="3">
    <source>
        <dbReference type="Proteomes" id="UP000103309"/>
    </source>
</evidence>